<proteinExistence type="inferred from homology"/>
<comment type="similarity">
    <text evidence="3">Belongs to the ustYa family.</text>
</comment>
<dbReference type="Proteomes" id="UP000800092">
    <property type="component" value="Unassembled WGS sequence"/>
</dbReference>
<dbReference type="PANTHER" id="PTHR33365:SF11">
    <property type="entry name" value="TAT PATHWAY SIGNAL SEQUENCE"/>
    <property type="match status" value="1"/>
</dbReference>
<name>A0A6A6HAG7_VIRVR</name>
<dbReference type="PANTHER" id="PTHR33365">
    <property type="entry name" value="YALI0B05434P"/>
    <property type="match status" value="1"/>
</dbReference>
<sequence>NRTFGQPPSEETDRAWKPLFPRQGSFFKHPSIASSRSALSVFHQQHCLDGLRISYCAVYDDAMAERKLDEGKLPMMSSTTHMRHCLDLLRQSLMCQPDMTVEVKGEIAGGVTGF</sequence>
<accession>A0A6A6HAG7</accession>
<organism evidence="4 5">
    <name type="scientific">Viridothelium virens</name>
    <name type="common">Speckled blister lichen</name>
    <name type="synonym">Trypethelium virens</name>
    <dbReference type="NCBI Taxonomy" id="1048519"/>
    <lineage>
        <taxon>Eukaryota</taxon>
        <taxon>Fungi</taxon>
        <taxon>Dikarya</taxon>
        <taxon>Ascomycota</taxon>
        <taxon>Pezizomycotina</taxon>
        <taxon>Dothideomycetes</taxon>
        <taxon>Dothideomycetes incertae sedis</taxon>
        <taxon>Trypetheliales</taxon>
        <taxon>Trypetheliaceae</taxon>
        <taxon>Viridothelium</taxon>
    </lineage>
</organism>
<keyword evidence="2" id="KW-0560">Oxidoreductase</keyword>
<keyword evidence="5" id="KW-1185">Reference proteome</keyword>
<gene>
    <name evidence="4" type="ORF">EV356DRAFT_446112</name>
</gene>
<dbReference type="InterPro" id="IPR021765">
    <property type="entry name" value="UstYa-like"/>
</dbReference>
<dbReference type="EMBL" id="ML991796">
    <property type="protein sequence ID" value="KAF2234811.1"/>
    <property type="molecule type" value="Genomic_DNA"/>
</dbReference>
<comment type="pathway">
    <text evidence="1">Mycotoxin biosynthesis.</text>
</comment>
<evidence type="ECO:0000256" key="1">
    <source>
        <dbReference type="ARBA" id="ARBA00004685"/>
    </source>
</evidence>
<evidence type="ECO:0000313" key="4">
    <source>
        <dbReference type="EMBL" id="KAF2234811.1"/>
    </source>
</evidence>
<feature type="non-terminal residue" evidence="4">
    <location>
        <position position="1"/>
    </location>
</feature>
<dbReference type="GO" id="GO:0043386">
    <property type="term" value="P:mycotoxin biosynthetic process"/>
    <property type="evidence" value="ECO:0007669"/>
    <property type="project" value="InterPro"/>
</dbReference>
<protein>
    <submittedName>
        <fullName evidence="4">Uncharacterized protein</fullName>
    </submittedName>
</protein>
<evidence type="ECO:0000256" key="2">
    <source>
        <dbReference type="ARBA" id="ARBA00023002"/>
    </source>
</evidence>
<evidence type="ECO:0000313" key="5">
    <source>
        <dbReference type="Proteomes" id="UP000800092"/>
    </source>
</evidence>
<dbReference type="AlphaFoldDB" id="A0A6A6HAG7"/>
<reference evidence="4" key="1">
    <citation type="journal article" date="2020" name="Stud. Mycol.">
        <title>101 Dothideomycetes genomes: a test case for predicting lifestyles and emergence of pathogens.</title>
        <authorList>
            <person name="Haridas S."/>
            <person name="Albert R."/>
            <person name="Binder M."/>
            <person name="Bloem J."/>
            <person name="Labutti K."/>
            <person name="Salamov A."/>
            <person name="Andreopoulos B."/>
            <person name="Baker S."/>
            <person name="Barry K."/>
            <person name="Bills G."/>
            <person name="Bluhm B."/>
            <person name="Cannon C."/>
            <person name="Castanera R."/>
            <person name="Culley D."/>
            <person name="Daum C."/>
            <person name="Ezra D."/>
            <person name="Gonzalez J."/>
            <person name="Henrissat B."/>
            <person name="Kuo A."/>
            <person name="Liang C."/>
            <person name="Lipzen A."/>
            <person name="Lutzoni F."/>
            <person name="Magnuson J."/>
            <person name="Mondo S."/>
            <person name="Nolan M."/>
            <person name="Ohm R."/>
            <person name="Pangilinan J."/>
            <person name="Park H.-J."/>
            <person name="Ramirez L."/>
            <person name="Alfaro M."/>
            <person name="Sun H."/>
            <person name="Tritt A."/>
            <person name="Yoshinaga Y."/>
            <person name="Zwiers L.-H."/>
            <person name="Turgeon B."/>
            <person name="Goodwin S."/>
            <person name="Spatafora J."/>
            <person name="Crous P."/>
            <person name="Grigoriev I."/>
        </authorList>
    </citation>
    <scope>NUCLEOTIDE SEQUENCE</scope>
    <source>
        <strain evidence="4">Tuck. ex Michener</strain>
    </source>
</reference>
<dbReference type="Pfam" id="PF11807">
    <property type="entry name" value="UstYa"/>
    <property type="match status" value="1"/>
</dbReference>
<dbReference type="GO" id="GO:0016491">
    <property type="term" value="F:oxidoreductase activity"/>
    <property type="evidence" value="ECO:0007669"/>
    <property type="project" value="UniProtKB-KW"/>
</dbReference>
<evidence type="ECO:0000256" key="3">
    <source>
        <dbReference type="ARBA" id="ARBA00035112"/>
    </source>
</evidence>
<dbReference type="OrthoDB" id="3687641at2759"/>